<organism evidence="1 2">
    <name type="scientific">Streptomyces pakalii</name>
    <dbReference type="NCBI Taxonomy" id="3036494"/>
    <lineage>
        <taxon>Bacteria</taxon>
        <taxon>Bacillati</taxon>
        <taxon>Actinomycetota</taxon>
        <taxon>Actinomycetes</taxon>
        <taxon>Kitasatosporales</taxon>
        <taxon>Streptomycetaceae</taxon>
        <taxon>Streptomyces</taxon>
    </lineage>
</organism>
<keyword evidence="2" id="KW-1185">Reference proteome</keyword>
<comment type="caution">
    <text evidence="1">The sequence shown here is derived from an EMBL/GenBank/DDBJ whole genome shotgun (WGS) entry which is preliminary data.</text>
</comment>
<dbReference type="Proteomes" id="UP001237194">
    <property type="component" value="Unassembled WGS sequence"/>
</dbReference>
<protein>
    <submittedName>
        <fullName evidence="1">HAD domain-containing protein</fullName>
    </submittedName>
</protein>
<proteinExistence type="predicted"/>
<evidence type="ECO:0000313" key="2">
    <source>
        <dbReference type="Proteomes" id="UP001237194"/>
    </source>
</evidence>
<name>A0ABT7DGQ7_9ACTN</name>
<evidence type="ECO:0000313" key="1">
    <source>
        <dbReference type="EMBL" id="MDJ1644858.1"/>
    </source>
</evidence>
<accession>A0ABT7DGQ7</accession>
<sequence>MHRKASDRTPRTASPRPLLLLDVDGVLNPFAAPACPPGYREHGFFPDDDPPVRLNDSHAPWLALLSARFDLVWATGWEDEANAYLAPHFNLPPLPVIRFPPVPFAPAAKVPPIAAFTGDRPAAWVDDAHTEARLWAESRAARTLSVATDPARGLTEETARTLLNW</sequence>
<dbReference type="RefSeq" id="WP_283900431.1">
    <property type="nucleotide sequence ID" value="NZ_JARWAF010000017.1"/>
</dbReference>
<reference evidence="1 2" key="1">
    <citation type="submission" date="2023-04" db="EMBL/GenBank/DDBJ databases">
        <title>A novel species of the genus Streptomyces: Streptomyces pakalii sp. nov. isolated from a Mexican soil jungle.</title>
        <authorList>
            <person name="Chavez-Hernandez M.A."/>
            <person name="Ortiz-Alvarez J."/>
            <person name="Villa-Tanaca L."/>
            <person name="Hernandez-Rodriguez C."/>
        </authorList>
    </citation>
    <scope>NUCLEOTIDE SEQUENCE [LARGE SCALE GENOMIC DNA]</scope>
    <source>
        <strain evidence="1 2">ENCB-J15</strain>
    </source>
</reference>
<dbReference type="EMBL" id="JARWAF010000017">
    <property type="protein sequence ID" value="MDJ1644858.1"/>
    <property type="molecule type" value="Genomic_DNA"/>
</dbReference>
<gene>
    <name evidence="1" type="ORF">P5W92_31235</name>
</gene>
<dbReference type="Pfam" id="PF18143">
    <property type="entry name" value="HAD_SAK_2"/>
    <property type="match status" value="1"/>
</dbReference>